<evidence type="ECO:0000259" key="13">
    <source>
        <dbReference type="PROSITE" id="PS51193"/>
    </source>
</evidence>
<dbReference type="SMART" id="SM00491">
    <property type="entry name" value="HELICc2"/>
    <property type="match status" value="1"/>
</dbReference>
<comment type="caution">
    <text evidence="15">The sequence shown here is derived from an EMBL/GenBank/DDBJ whole genome shotgun (WGS) entry which is preliminary data.</text>
</comment>
<evidence type="ECO:0000256" key="4">
    <source>
        <dbReference type="ARBA" id="ARBA00022741"/>
    </source>
</evidence>
<dbReference type="InterPro" id="IPR012337">
    <property type="entry name" value="RNaseH-like_sf"/>
</dbReference>
<keyword evidence="7 11" id="KW-0269">Exonuclease</keyword>
<comment type="catalytic activity">
    <reaction evidence="10">
        <text>ATP + H2O = ADP + phosphate + H(+)</text>
        <dbReference type="Rhea" id="RHEA:13065"/>
        <dbReference type="ChEBI" id="CHEBI:15377"/>
        <dbReference type="ChEBI" id="CHEBI:15378"/>
        <dbReference type="ChEBI" id="CHEBI:30616"/>
        <dbReference type="ChEBI" id="CHEBI:43474"/>
        <dbReference type="ChEBI" id="CHEBI:456216"/>
        <dbReference type="EC" id="5.6.2.3"/>
    </reaction>
</comment>
<dbReference type="InterPro" id="IPR014013">
    <property type="entry name" value="Helic_SF1/SF2_ATP-bd_DinG/Rad3"/>
</dbReference>
<dbReference type="SUPFAM" id="SSF53098">
    <property type="entry name" value="Ribonuclease H-like"/>
    <property type="match status" value="1"/>
</dbReference>
<dbReference type="PANTHER" id="PTHR11472">
    <property type="entry name" value="DNA REPAIR DEAD HELICASE RAD3/XP-D SUBFAMILY MEMBER"/>
    <property type="match status" value="1"/>
</dbReference>
<protein>
    <recommendedName>
        <fullName evidence="11 12">3'-5' exonuclease DinG</fullName>
        <ecNumber evidence="11 12">3.1.-.-</ecNumber>
    </recommendedName>
</protein>
<dbReference type="GO" id="GO:0051539">
    <property type="term" value="F:4 iron, 4 sulfur cluster binding"/>
    <property type="evidence" value="ECO:0007669"/>
    <property type="project" value="UniProtKB-KW"/>
</dbReference>
<dbReference type="AlphaFoldDB" id="A0A8J4H2V7"/>
<dbReference type="PROSITE" id="PS51193">
    <property type="entry name" value="HELICASE_ATP_BIND_2"/>
    <property type="match status" value="1"/>
</dbReference>
<feature type="domain" description="Helicase ATP-binding" evidence="13">
    <location>
        <begin position="256"/>
        <end position="520"/>
    </location>
</feature>
<dbReference type="NCBIfam" id="TIGR00573">
    <property type="entry name" value="dnaq"/>
    <property type="match status" value="1"/>
</dbReference>
<dbReference type="EMBL" id="BOVK01000006">
    <property type="protein sequence ID" value="GIQ67593.1"/>
    <property type="molecule type" value="Genomic_DNA"/>
</dbReference>
<dbReference type="InterPro" id="IPR006555">
    <property type="entry name" value="ATP-dep_Helicase_C"/>
</dbReference>
<keyword evidence="3 11" id="KW-0540">Nuclease</keyword>
<dbReference type="InterPro" id="IPR006310">
    <property type="entry name" value="DinG"/>
</dbReference>
<keyword evidence="15" id="KW-0347">Helicase</keyword>
<dbReference type="NCBIfam" id="NF005981">
    <property type="entry name" value="PRK08074.1"/>
    <property type="match status" value="1"/>
</dbReference>
<dbReference type="NCBIfam" id="TIGR01407">
    <property type="entry name" value="dinG_rel"/>
    <property type="match status" value="1"/>
</dbReference>
<dbReference type="Pfam" id="PF00270">
    <property type="entry name" value="DEAD"/>
    <property type="match status" value="1"/>
</dbReference>
<comment type="function">
    <text evidence="11 12">3'-5' exonuclease.</text>
</comment>
<dbReference type="FunFam" id="3.30.420.10:FF:000045">
    <property type="entry name" value="3'-5' exonuclease DinG"/>
    <property type="match status" value="1"/>
</dbReference>
<dbReference type="InterPro" id="IPR013520">
    <property type="entry name" value="Ribonucl_H"/>
</dbReference>
<dbReference type="Gene3D" id="3.30.420.10">
    <property type="entry name" value="Ribonuclease H-like superfamily/Ribonuclease H"/>
    <property type="match status" value="1"/>
</dbReference>
<dbReference type="RefSeq" id="WP_213410190.1">
    <property type="nucleotide sequence ID" value="NZ_BOVK01000006.1"/>
</dbReference>
<gene>
    <name evidence="11 12 15" type="primary">dinG</name>
    <name evidence="15" type="ORF">XYCOK13_04170</name>
</gene>
<sequence length="973" mass="110959">MKFVVIDFETTGNSAEDQIIQVGAAVVEDDTISRMYSSFVKPDIPIPAFIERLTGIHDDMVKDAPELEEVMNELLPLLDGSVLVAHHAAFDAGFLQRALEQCGYAPFGGPVLDTMDLLRMLYPGLGSLQLSMVAAAFGIEHERAHQADSDAEVTARIFLQILDKLESLPLLTIQRLCHLFDRPEVTQAADLAWFLGELRTRKEQQIQMEEKESDYFRQFVLRVSEWTEERPARDEEDEAFDLEPEFAKFYEQFKEEAVKRFPQFEPREAQDQMIHEVYQCLSEDKHLLIEAGTGTGKSLGYLIPALHYSILHEQKVTVSTHTINLQEQLRQRDIPLLNELFPVPFRAAVLKGRSHYLCLRKFEHKINHRDFDAIKDDLVAASQMVIWLGETDHGDEEELQFGNKGAEFWSDVSSDADSCLNRACPWFRRCFYHRAKHQANIADVVITNHSLLFTDTQADSRLLPAYSRLIVDEAHHFEETAAKHLGSQANYFGLLNTLGWLYKDGQNGRLPALARMLRSEAASAPTEAYPEQWAEETEALFPIVAESKEHWDQLCESMYKAFIESNRQAATDTGQVVRLRADQLPDDWETLQLNGELLQERLALLLKKAEKLAQTIREAWDDTEIQAQLTDISGTLKDLQRLKDTIKKFMKLNDSSTVYWLEAQAAYRYKSLQLVAVPIDVSEQLRSLFFQAKDSIILTSATLSVKQSFEYIIDQLGLADDYASGRLQTTVLPSPFDYRSKVLVCIPRDFPKLKGGGQGEEAFLRQLASTIVETAVATRGRMLVLFTSYRMLKQAHELLKEPLEWNGIELLGQGVETHNRSKLTRWFKESEACVLLGTSSFWEGVDIPGDALTCLAMVRLPFQPPNHPLVEAKCERLKLQKKNPFMHYSVPQAVIRFKQGFGRLIRTAQDQGIVILFDTRVLDTFYGKHFLYSLPGPKIEHMKTDMLVPRVQQWLDREEQVPANLVDEKGEQG</sequence>
<dbReference type="GO" id="GO:0005524">
    <property type="term" value="F:ATP binding"/>
    <property type="evidence" value="ECO:0007669"/>
    <property type="project" value="UniProtKB-UniRule"/>
</dbReference>
<keyword evidence="5" id="KW-0227">DNA damage</keyword>
<dbReference type="PROSITE" id="PS51194">
    <property type="entry name" value="HELICASE_CTER"/>
    <property type="match status" value="1"/>
</dbReference>
<evidence type="ECO:0000256" key="7">
    <source>
        <dbReference type="ARBA" id="ARBA00022839"/>
    </source>
</evidence>
<dbReference type="InterPro" id="IPR006054">
    <property type="entry name" value="DnaQ"/>
</dbReference>
<dbReference type="InterPro" id="IPR011545">
    <property type="entry name" value="DEAD/DEAH_box_helicase_dom"/>
</dbReference>
<evidence type="ECO:0000313" key="16">
    <source>
        <dbReference type="Proteomes" id="UP000677918"/>
    </source>
</evidence>
<evidence type="ECO:0000256" key="12">
    <source>
        <dbReference type="RuleBase" id="RU364106"/>
    </source>
</evidence>
<keyword evidence="2" id="KW-0411">Iron-sulfur</keyword>
<keyword evidence="9" id="KW-0234">DNA repair</keyword>
<evidence type="ECO:0000256" key="11">
    <source>
        <dbReference type="HAMAP-Rule" id="MF_02206"/>
    </source>
</evidence>
<dbReference type="GO" id="GO:0016818">
    <property type="term" value="F:hydrolase activity, acting on acid anhydrides, in phosphorus-containing anhydrides"/>
    <property type="evidence" value="ECO:0007669"/>
    <property type="project" value="InterPro"/>
</dbReference>
<evidence type="ECO:0000256" key="5">
    <source>
        <dbReference type="ARBA" id="ARBA00022763"/>
    </source>
</evidence>
<evidence type="ECO:0000256" key="3">
    <source>
        <dbReference type="ARBA" id="ARBA00022722"/>
    </source>
</evidence>
<dbReference type="GO" id="GO:0006260">
    <property type="term" value="P:DNA replication"/>
    <property type="evidence" value="ECO:0007669"/>
    <property type="project" value="InterPro"/>
</dbReference>
<dbReference type="SMART" id="SM00479">
    <property type="entry name" value="EXOIII"/>
    <property type="match status" value="1"/>
</dbReference>
<dbReference type="InterPro" id="IPR001650">
    <property type="entry name" value="Helicase_C-like"/>
</dbReference>
<dbReference type="GO" id="GO:0003887">
    <property type="term" value="F:DNA-directed DNA polymerase activity"/>
    <property type="evidence" value="ECO:0007669"/>
    <property type="project" value="InterPro"/>
</dbReference>
<comment type="similarity">
    <text evidence="11 12">Belongs to the helicase family. DinG subfamily. Type 2 sub-subfamily.</text>
</comment>
<dbReference type="InterPro" id="IPR014001">
    <property type="entry name" value="Helicase_ATP-bd"/>
</dbReference>
<dbReference type="InterPro" id="IPR045028">
    <property type="entry name" value="DinG/Rad3-like"/>
</dbReference>
<dbReference type="EC" id="3.1.-.-" evidence="11 12"/>
<keyword evidence="2" id="KW-0004">4Fe-4S</keyword>
<keyword evidence="4 11" id="KW-0547">Nucleotide-binding</keyword>
<evidence type="ECO:0000256" key="10">
    <source>
        <dbReference type="ARBA" id="ARBA00048954"/>
    </source>
</evidence>
<keyword evidence="2" id="KW-0479">Metal-binding</keyword>
<dbReference type="GO" id="GO:0003677">
    <property type="term" value="F:DNA binding"/>
    <property type="evidence" value="ECO:0007669"/>
    <property type="project" value="InterPro"/>
</dbReference>
<evidence type="ECO:0000313" key="15">
    <source>
        <dbReference type="EMBL" id="GIQ67593.1"/>
    </source>
</evidence>
<feature type="binding site" evidence="11">
    <location>
        <begin position="291"/>
        <end position="298"/>
    </location>
    <ligand>
        <name>ATP</name>
        <dbReference type="ChEBI" id="CHEBI:30616"/>
    </ligand>
</feature>
<evidence type="ECO:0000256" key="6">
    <source>
        <dbReference type="ARBA" id="ARBA00022801"/>
    </source>
</evidence>
<evidence type="ECO:0000259" key="14">
    <source>
        <dbReference type="PROSITE" id="PS51194"/>
    </source>
</evidence>
<dbReference type="SMART" id="SM00488">
    <property type="entry name" value="DEXDc2"/>
    <property type="match status" value="1"/>
</dbReference>
<dbReference type="InterPro" id="IPR006554">
    <property type="entry name" value="Helicase-like_DEXD_c2"/>
</dbReference>
<feature type="domain" description="Helicase C-terminal" evidence="14">
    <location>
        <begin position="770"/>
        <end position="959"/>
    </location>
</feature>
<dbReference type="GO" id="GO:0043139">
    <property type="term" value="F:5'-3' DNA helicase activity"/>
    <property type="evidence" value="ECO:0007669"/>
    <property type="project" value="UniProtKB-EC"/>
</dbReference>
<organism evidence="15 16">
    <name type="scientific">Xylanibacillus composti</name>
    <dbReference type="NCBI Taxonomy" id="1572762"/>
    <lineage>
        <taxon>Bacteria</taxon>
        <taxon>Bacillati</taxon>
        <taxon>Bacillota</taxon>
        <taxon>Bacilli</taxon>
        <taxon>Bacillales</taxon>
        <taxon>Paenibacillaceae</taxon>
        <taxon>Xylanibacillus</taxon>
    </lineage>
</organism>
<dbReference type="GO" id="GO:0006281">
    <property type="term" value="P:DNA repair"/>
    <property type="evidence" value="ECO:0007669"/>
    <property type="project" value="UniProtKB-KW"/>
</dbReference>
<dbReference type="HAMAP" id="MF_02206">
    <property type="entry name" value="DinG_exonucl"/>
    <property type="match status" value="1"/>
</dbReference>
<comment type="cofactor">
    <cofactor evidence="1">
        <name>[4Fe-4S] cluster</name>
        <dbReference type="ChEBI" id="CHEBI:49883"/>
    </cofactor>
</comment>
<keyword evidence="8 11" id="KW-0067">ATP-binding</keyword>
<dbReference type="GO" id="GO:0008408">
    <property type="term" value="F:3'-5' exonuclease activity"/>
    <property type="evidence" value="ECO:0007669"/>
    <property type="project" value="UniProtKB-UniRule"/>
</dbReference>
<keyword evidence="6 11" id="KW-0378">Hydrolase</keyword>
<dbReference type="SMART" id="SM00487">
    <property type="entry name" value="DEXDc"/>
    <property type="match status" value="1"/>
</dbReference>
<dbReference type="Pfam" id="PF13307">
    <property type="entry name" value="Helicase_C_2"/>
    <property type="match status" value="1"/>
</dbReference>
<dbReference type="InterPro" id="IPR027417">
    <property type="entry name" value="P-loop_NTPase"/>
</dbReference>
<evidence type="ECO:0000256" key="8">
    <source>
        <dbReference type="ARBA" id="ARBA00022840"/>
    </source>
</evidence>
<dbReference type="SUPFAM" id="SSF52540">
    <property type="entry name" value="P-loop containing nucleoside triphosphate hydrolases"/>
    <property type="match status" value="2"/>
</dbReference>
<dbReference type="InterPro" id="IPR036397">
    <property type="entry name" value="RNaseH_sf"/>
</dbReference>
<name>A0A8J4H2V7_9BACL</name>
<dbReference type="Gene3D" id="3.40.50.300">
    <property type="entry name" value="P-loop containing nucleotide triphosphate hydrolases"/>
    <property type="match status" value="2"/>
</dbReference>
<dbReference type="CDD" id="cd06127">
    <property type="entry name" value="DEDDh"/>
    <property type="match status" value="1"/>
</dbReference>
<evidence type="ECO:0000256" key="2">
    <source>
        <dbReference type="ARBA" id="ARBA00022485"/>
    </source>
</evidence>
<dbReference type="Proteomes" id="UP000677918">
    <property type="component" value="Unassembled WGS sequence"/>
</dbReference>
<keyword evidence="2" id="KW-0408">Iron</keyword>
<evidence type="ECO:0000256" key="1">
    <source>
        <dbReference type="ARBA" id="ARBA00001966"/>
    </source>
</evidence>
<proteinExistence type="inferred from homology"/>
<reference evidence="15" key="1">
    <citation type="submission" date="2021-04" db="EMBL/GenBank/DDBJ databases">
        <title>Draft genome sequence of Xylanibacillus composti strain K13.</title>
        <authorList>
            <person name="Uke A."/>
            <person name="Chhe C."/>
            <person name="Baramee S."/>
            <person name="Kosugi A."/>
        </authorList>
    </citation>
    <scope>NUCLEOTIDE SEQUENCE</scope>
    <source>
        <strain evidence="15">K13</strain>
    </source>
</reference>
<feature type="short sequence motif" description="DEAH box" evidence="11">
    <location>
        <begin position="472"/>
        <end position="475"/>
    </location>
</feature>
<accession>A0A8J4H2V7</accession>
<evidence type="ECO:0000256" key="9">
    <source>
        <dbReference type="ARBA" id="ARBA00023204"/>
    </source>
</evidence>
<dbReference type="Pfam" id="PF00929">
    <property type="entry name" value="RNase_T"/>
    <property type="match status" value="1"/>
</dbReference>
<keyword evidence="16" id="KW-1185">Reference proteome</keyword>
<dbReference type="PANTHER" id="PTHR11472:SF34">
    <property type="entry name" value="REGULATOR OF TELOMERE ELONGATION HELICASE 1"/>
    <property type="match status" value="1"/>
</dbReference>